<feature type="region of interest" description="C-terminal hotdog fold" evidence="9">
    <location>
        <begin position="4117"/>
        <end position="4257"/>
    </location>
</feature>
<gene>
    <name evidence="13" type="ORF">GCM10010226_33930</name>
</gene>
<keyword evidence="5" id="KW-0808">Transferase</keyword>
<feature type="region of interest" description="C-terminal hotdog fold" evidence="9">
    <location>
        <begin position="5915"/>
        <end position="6053"/>
    </location>
</feature>
<comment type="caution">
    <text evidence="13">The sequence shown here is derived from an EMBL/GenBank/DDBJ whole genome shotgun (WGS) entry which is preliminary data.</text>
</comment>
<dbReference type="Pfam" id="PF00698">
    <property type="entry name" value="Acyl_transf_1"/>
    <property type="match status" value="4"/>
</dbReference>
<feature type="active site" description="Proton donor; for dehydratase activity" evidence="9">
    <location>
        <position position="4178"/>
    </location>
</feature>
<dbReference type="Gene3D" id="3.40.47.10">
    <property type="match status" value="4"/>
</dbReference>
<dbReference type="InterPro" id="IPR001227">
    <property type="entry name" value="Ac_transferase_dom_sf"/>
</dbReference>
<evidence type="ECO:0000256" key="9">
    <source>
        <dbReference type="PROSITE-ProRule" id="PRU01363"/>
    </source>
</evidence>
<dbReference type="Gene3D" id="1.10.1200.10">
    <property type="entry name" value="ACP-like"/>
    <property type="match status" value="4"/>
</dbReference>
<dbReference type="PROSITE" id="PS52019">
    <property type="entry name" value="PKS_MFAS_DH"/>
    <property type="match status" value="2"/>
</dbReference>
<dbReference type="NCBIfam" id="NF045894">
    <property type="entry name" value="PKS_plus_SDR"/>
    <property type="match status" value="2"/>
</dbReference>
<dbReference type="EMBL" id="BMSA01000009">
    <property type="protein sequence ID" value="GGT54199.1"/>
    <property type="molecule type" value="Genomic_DNA"/>
</dbReference>
<dbReference type="SUPFAM" id="SSF55048">
    <property type="entry name" value="Probable ACP-binding domain of malonyl-CoA ACP transacylase"/>
    <property type="match status" value="4"/>
</dbReference>
<feature type="region of interest" description="N-terminal hotdog fold" evidence="9">
    <location>
        <begin position="3984"/>
        <end position="4105"/>
    </location>
</feature>
<dbReference type="GO" id="GO:0033068">
    <property type="term" value="P:macrolide biosynthetic process"/>
    <property type="evidence" value="ECO:0007669"/>
    <property type="project" value="UniProtKB-ARBA"/>
</dbReference>
<keyword evidence="6" id="KW-0045">Antibiotic biosynthesis</keyword>
<dbReference type="InterPro" id="IPR055123">
    <property type="entry name" value="SpnB-like_Rossmann"/>
</dbReference>
<dbReference type="PROSITE" id="PS00012">
    <property type="entry name" value="PHOSPHOPANTETHEINE"/>
    <property type="match status" value="3"/>
</dbReference>
<dbReference type="InterPro" id="IPR049900">
    <property type="entry name" value="PKS_mFAS_DH"/>
</dbReference>
<dbReference type="InterPro" id="IPR014030">
    <property type="entry name" value="Ketoacyl_synth_N"/>
</dbReference>
<evidence type="ECO:0008006" key="15">
    <source>
        <dbReference type="Google" id="ProtNLM"/>
    </source>
</evidence>
<evidence type="ECO:0000259" key="11">
    <source>
        <dbReference type="PROSITE" id="PS52004"/>
    </source>
</evidence>
<dbReference type="Pfam" id="PF22953">
    <property type="entry name" value="SpnB_Rossmann"/>
    <property type="match status" value="2"/>
</dbReference>
<dbReference type="SMART" id="SM00823">
    <property type="entry name" value="PKS_PP"/>
    <property type="match status" value="4"/>
</dbReference>
<sequence>MANEDKLRAYLRRVTAELDEAHGRLREATDKEQEPIAIVAMSCRYPGGVGSPEDLWRLVASGADGITPLPADRGWDLDALYDADPDAAGRSYVRGGGFLHEAAEFDAGFFGISPREALAMDPQQRLLLETSWEAVERAGIDPASLKGSRTAVFAGIAGQDYAALFGTAPGEAEGYVGTGTSGSVLSGRVAYTLGLEGPAVTIDTACSSSLVAVHLAAHALRKGECSLALAGGVTVMATPGALVEFSRQRGVAPDGRSKAFAADADGMGMAEGVGMLLLERLSDARRNGHHVLAVVRGSAVNQDGASNGLTAPNGPSQQRVIRQALANARLSAADIDAVEAHGTGTRLGDPIEAQALLATYGQERPGERPLWLGSVKSNIGHTQAAAGVAGVIKMVMAMRHGVLPRTLHVDEPSPQVDWAAGAVELLTESRDWPEAGHPRRAGVSSFGISGTNAHVVLEQAPLDEPAGTPQPQPDPVTVTSPVVPWVLSGRTPEALRAQAERLRAHVLAMPESEPADVGLSLATARAALEQRAAVVAADRDGFLEALGALAEGRGAPGLVQGVAAEDGRVGFLFTGQGSQRAGMGRELYESFPAFADAFDAMCARFGDLSLKEVVFEGGPALDRTVYAQAGLFALEVALFRLLESWGIRPQVLLGHSIGELAAAHVAGVWSLDDACALVAARGRLMQALPEGGAMVAVQATEAEVMAALVDGVSIAAVNGPSATVISGDEDAVLAVAAAFEGRRTKRLTVSHAFHSHRMEPMLADFRQVAEGLSYESPRIPVVSNLTGELATAAELCDPEYWVRHVREAVRFADGVRTLLGQGVTTFVELGPDGVLSAMAQDSADQSGAVFVPVLRGDRAEPQTVTAAVAQAHTRGVRVDWARLFAGRGAVSVSLPTYAFQRDRYWPEVTAESAAADPTDVAFWDAVERADVAAFADTLEVGEEERSSLSAVLPVLSSWRRRHRTQSVVDSWRYRILWKPVQRATDPVPLTGSWIALVPRGGSATATAVLAALRAAGAEPTTVEVDTADCTVAALLPLLRETPPARAVLSFLALDETPHRDHPEVTSGLAATLELVRALPAAEITAPLWCLTRGAVAVGRSDRPADPAQAQVWGLGRAVALEHPDRWGGLLDLPETPDQRSLARVLRVLAGDDTEDQVAVRASGVFVRRLARAPRSESVTAPWRPRGTVLVTGGTGALGAEFARWLARNGAAHLILTSRRGPAAAGARELRQELTALGATVTVAACDVADRDALARLLAEVPAEAPLSAVVHAAGAGQFTPVADTDPAELAQVLRAKVAGARNLDALLHDTPLDAFVLYSSISAVWGSGGQGAYAAANAYLDALAEQRRARGLTATSVAWGPWSGGGMAEGEAEAQLRRRGLSPLAPELGVAALRQAVEHADVTVAVADVTWDRFLAGFTALRPSPLLGDLPEARSALVTDVTPEDGDSALLRRLTALPDTDRHRLLAELVRTETAGVLGHASADAVDDGRAFRELGFDSLTAVELRNRLDTLTGLSLPATLVFDHPTPAELAAHLHDELLGDAGRADPAPAAGPAGAVGSDEPIAIVGMACRYPGGVGSPEDLWHLVSTGADGIGEFPADRGWDLDAVYHPDPDHPGTSYTREGGFLYDAGYFDPGMFGISPREAAAMDPQQRLLLETSWEAVERAGIDPTSLKGGACGVFVGSSYQGYGFGSAPDDDSAEYSITDISTSVASGRISYALGLEGPAVTVDTACSSSLVALHLAAQALRSGECTLALAGGVAVMPTAGTFVEFSRQRGLAADGRCKSFADAADGTGWGEGVGMLLVERLSDAERNGHRVLAVLRGSAVNQDGASNGLTAPNGPSQQRVIRQALANAGLSTTDVDVVEAHGTGTRLGDPIEAQALLATYGQDRPEDSPLWLGSIKSNIGHTQAAAGVAGVIKMVMAMRHGVLPRTLHVDEPSRQVDWSAGAVELLSEARDWPQVARPRRAAVSSFGISGTNAHTIIEQAPERAPAEEPVTTVTSPVVPWVLSGRTEAALRGQAQRLKDWLETHPEDELPTVGHALATTRAALEHRAAVVAADRADFLTGLAALAAGEHVPGLVNGSVLDGGRTAGFLFTGQGSQRVGMGRELYESFPAFADAFDAVCARFGDLSLKEVVFEGGPALDQTVHAQAGLFALEVALFRLLESWGIRPQVLLGHSIGELAAAHVAGVWSLDDACALVAARGRLMQALPEGGAMVAVQATEAEVVAALVDGVSIAALNGPYSTVISGDEEAVLAVAAAFGDRRTKRLTVSHAFHSHRMEPMLAEFRKVAEGLSYESPRIPVVSNLTGELATAAELCDPEYWVRHVREAVRFADGMGTLVAQGVGTLIELGPDGVLSAMGQDSIAETDAVLVPTLRAERGEAATLVGAITLAHVRGVTVDWERVFAGRSTGQVELPTYAFQRQRYWTATAAAGAVDHADPVDAAFWDAVERADVAAVAGALEVGADERDSLGVVLPMLSAWRERHRTRSVVDAWRYQVTWKPVPETAVTALTGTWVVVAPEGGPGGRSAEGLVPALQARGARTVVLTADGAEADRAELARRLSEVDGPVTGVLSLLALDESAHPSRPAVTAGLWSTLELVRALGDAGITAPLWCLTRGAVSVGRSDRLAGAAQAQVWGLGRVVGLEHPDRWGGLVDLPETLDEPALRRMVGVLSGIGDEDQLAVRASGVFVRRLTHAPRPTTDGTPPWRPRGTVLVTGGTGALGAEVARWLARNGAEHLVLTSRRGIAADGAARLRDELTALGAEVTVAACDVADRAALESLLDGLPADRPLRAVVHAAGIGQYTPLTTMSGEEFADVVTGKVAGARNLHELLYDTPLDAFVLFSSISGIWGGGGQGAYAAANAYLDALAQQRRQHGRTATALAWGPWAEVGLAAADAAGEANLRRGGLRPLPPELAVTALQRALDADDSALAVADVVWEQFLPGFAVARPRPLLGDLPDVRNLLEAEGRQHTAAVEDSALVRRLRGLSDAERARTLLELVRTEVAGVLGHTSPDEVAAERPFKELGFDSLTAVEFRNRLNTATGLGLPSTLVYDFPTAAVLAEHLGRELQGTDTGSASAGPIVAVQSDEPIAIVGMACRYPGGVTSPDELWRLVATGADGIGEFPADRGWDLDSLYDPDPDHPGTAYVREGGFLYRAGDFDPGFFGISPREALAMDPQQRLLLETSWEVFENAGIDPATLKGSRTGVFAGCGYQGYGAGFDTAAESVEGYAMTGASSSVVSGRVAYTFGLEGPAVTVDTACSSSLVALHLAAQALRSGECTMALAGGVTVMPTAGTFVQFSRQRGLAADGRCKSFADAADGTGWGEGVGMLLVERLSDAERHGHPVLAVLRGSAVNQDGASNGLTAPNGPSQQRVIRQALANAGLSTGDVDAVEAHGTGTRLGDPIEAQALLATYGQDRPEDSPLFLGSVKSNIGHAQAAAGVAGVIKMVMALRHGVLPRTLHVDEPSRQVDWSAGAVELLSEARDWPELARPRRAGVSSFGISGTNAHVVLEQAPERVPAEEPATPTPAVSPLIPWILSAKTTAALRAQAERLRAHVLAMPELAPADVGLSLATARAALDHRAAMVAADRDALLTGLTVLIENGSTPGLVQGVAAEEGRVGFLFTGQGSQRAGMGRELYDTFPAFTETFDAVCARFDGELERPLRELVFGGGSALDRTVYAQAGLFALEVALFRLLESWGIRPQVLLGHSIGELAAAHVAGVWSLDDACALVAARGRLMQALPEGGAMVAVQATEAEVTAALVDGVSIAALNGPSSTVISGDEEAVLAVAGAFGDRRTKRLTVSHAFHSHRMEPMLAEFREVAEGLSYESPRIPVVSNLTGELATADDLGDPEYWVRHVREAVRFADGMGTLVAQGVGTLIELGPDGVLSAMSQECLPEGVQALGLPLLRAGRPETETLTAAIAHAHTRGVPVAWAEFFAGRGARRVELPTYAFQHRRYWLDIGVSASNVELAGMSAAGHPLLGAAVELPDTGGLLFTGRLSLDTHPWLADHIVQGSVVLPGTAFVELAIRAGDQVDCGRLEELTLEAPLLLPERGSVQVQLAVGEADGSGGRALSVHSRTAGQAWTRHAAGRLAPAGPVPGTESEPWPPVDAVPVAVEGFYDGFAAAGLTYGPAFQGVRAVWVRAGEVFADVALGEDIAETAGRFGLHPALLDAALHAVGLGDLVEDTGRARLPFAWSGVSLHAAGARAVRVRLSRTGGADTVALTVTDPEGVPVASVDALSLRPVSAGQLGAARSGGVQESLFRVEWIPLPERTEGTVAAGAWAVVGDDVFGLASALGTDGRDLVTYPDLTVPDGPVPDVVFVCADASAVGAAAAHESVAAALTLAQSWSADERFASARLVFVTRGATVDPYADLVPDPGTDRVPDPDADPVPDPAAAAVWGLVRSAQSENPGRFVLLDLDGGSVPVERLTEALAGDEPQLAVDRGGVRVPRLTRVAVAATTSPAKTPRLSETDGTVLLTGGTGALGAVLARHLVAERGVRRLLLTGRRGAAAPGAAELVAELEALGASVRVAAVDVADREALAGLLAGIPAEHPLTGVVHAAGITDDGVLASLTPQRLAAVLRPKADGAWNLHELTRGLPLTFFVLFSSVAGVMGGAGQANYAAANAFLDGLARLRAASGLPGQSLAWGPWDQSGGMADALTGTDRERLGRSGLRALSAAQGTALFDHTATIDEPVLVPLHLDLGLPDGRPAAADAPALLRSLVRAPARRRLAGDRSVPGSGLAQSLAALPAAEREQRLLELVCTHVAAVLGHASAAAVDPDQAFREAGFDSLTAVELRNRLHQGTGLRLPATLVFDYPTPLALARHLRDELVGAEPESAPPARVTAAAADEPIAIIGMACRYPGGVASPDDLWELVATGRDGVGAFPTDRGWDVDALYDPELSRPHTSYTNEGGFLHDAARFDPAFFGISPREALMMDPHQRLLLETSWEAVEQAGIDPATLKGSRTGVFAGVMYHDYGVLLAQAPDEDTEGDVGGAGSSGSVASGRVSYVLGLEGPAVTIDTACSSSLVTLHLAAQALRSGECSMALAGGVTVMSTPRTFVEFSRQRALSPDGRSKSFSDDADGTGWGEGVGMLLVERLSDARRNGHPVLAVVRGTAVNQDGASNGLTAPNGPSQQRVIRQALDNAGLSVGDVDVVEAHGTGTRLGDPIEAQALLATYGRREADTPPLFLGSVKSNIGHAQAAAGAAGLIKMVMALRHGVLPRTLHVGTPSSQVDWDSGAVELLTEARDWPALDRPRRAAVSSFGVSGTNAHIILEQPDGQDAPPAGFGGGDIASPAGADGPDTAPELVPWLLSARTAAGVRAQAARLREHLERHPGLRPLDVSHSLLATRTVFDHRAVLVAAEPARFMDRLAALAEGRELPGVVRGGPGAAPHGGPVFVFPGQGTQWLGMGRELMDTSPVFAERMTECAAAFAPFLDWSLLAALRGEPDAPDTDRVDVVQPLLFAVMVSLAELWRSHGVRPAALVGYSQGEIAAAHVAGALSLEDAARVVGLRSRMLAEELTGRGGVASVMISAEEAERRVARWGDALSVAGVNGPTAVTLAGDERALAEFVAECEADGIRVRVIPASVPSHCPQVEPLRERLLELLAPVRARSTGIPFYSTVTGGIVDTAELDAEYWYRNLRGTVLFEPVVRRLLADGYRTFLEASPHPMLTVAVQQIDADVTVVGSLRRRDGGPDRFLTSLAEAQVAGLPVDWRPVLEGRGARRVMLPTYAFQHQSYWPRLRPAGAADVASAGLATAGHPLLGATVELPDSAGLLFTGRLSLDTHPWLADHAVSGTALLPGTAFVELAVRAGDQVGCDRLDELTLESPLVLPAHGAVQVRLTVGEADPAGRRTLAVHSRPDTPDTRGSAAAGVWTRHAEGLLGVTGPDATPPAGTGVWPPATAVPVPLDGLYERLALDGVDYGPAFQGLRAVWRDGADVLAEVTLDPRAADAGQFGLHPALLDAALHALGPGDLLAGADGIRLPFAWSGVCLYATGATALRVRLAPAGPDVVSLTVADGSGAPVASVESLVLRPVQADAFAGAQGGRGGHHDQLFRLNWTALPHPAFPAGTAASWALLGADALGLAEGLKAAGAPPAAYPDLAALGEAVTAGAPVPDVVLVCAGGGERSPQAVRTATHGVLALAQSWLADARLDTARLVVVTGGAVAARPDDTVPDLAGAALWGLLRSAQTENPDRFVLLDVDGSDPSWRVLSGAVAGGEPQLALRDGTVHAARLGRVTDTSATTADDPTRTPYGDGTVLITGGTGSLGSLVARHLVTAHGVRSLLLTSRRGPAADGADALAAELTALGASVTVAACDTADRDALAALLAGIPEDRPLTGVVHAAGVLDDGVIGSLTPDRVDRVLRPKVDAAWHLHTLTERLDLSAFVLFSSAAGVFGGPGQGNYAAANAFLDGLAHHRRARRLAATSLAWGLWADAAGINSGMADGIGEVDVRRMARSGMTGLSAPEGLALLDAAEALGEPLLVPTRLDLAPGGAAAVPALLRDLVRGPLRRTARGQDATDGTSLRTRLLGVPVADRVKVLLDVVRGQVADVLGHTFADAVEPDQAFSELGFDSLTAVELRNRLNQVTGLRLTATLVFDHPTPQRLAARLLDDLDLAEPVATAPLLAELTRMESALSAITPDALSDVAPDDTAYDEVTVRLQTLLAKWSRFRTEPEAAEPARDLGTATADELFDFIDGELGGL</sequence>
<dbReference type="SUPFAM" id="SSF53901">
    <property type="entry name" value="Thiolase-like"/>
    <property type="match status" value="4"/>
</dbReference>
<dbReference type="Pfam" id="PF16197">
    <property type="entry name" value="KAsynt_C_assoc"/>
    <property type="match status" value="4"/>
</dbReference>
<reference evidence="13" key="2">
    <citation type="submission" date="2020-09" db="EMBL/GenBank/DDBJ databases">
        <authorList>
            <person name="Sun Q."/>
            <person name="Ohkuma M."/>
        </authorList>
    </citation>
    <scope>NUCLEOTIDE SEQUENCE</scope>
    <source>
        <strain evidence="13">JCM 4125</strain>
    </source>
</reference>
<dbReference type="Pfam" id="PF00550">
    <property type="entry name" value="PP-binding"/>
    <property type="match status" value="4"/>
</dbReference>
<dbReference type="Proteomes" id="UP000646776">
    <property type="component" value="Unassembled WGS sequence"/>
</dbReference>
<dbReference type="InterPro" id="IPR018201">
    <property type="entry name" value="Ketoacyl_synth_AS"/>
</dbReference>
<dbReference type="Gene3D" id="3.40.50.720">
    <property type="entry name" value="NAD(P)-binding Rossmann-like Domain"/>
    <property type="match status" value="4"/>
</dbReference>
<dbReference type="Gene3D" id="3.10.129.110">
    <property type="entry name" value="Polyketide synthase dehydratase"/>
    <property type="match status" value="2"/>
</dbReference>
<dbReference type="SMART" id="SM01294">
    <property type="entry name" value="PKS_PP_betabranch"/>
    <property type="match status" value="4"/>
</dbReference>
<evidence type="ECO:0000259" key="10">
    <source>
        <dbReference type="PROSITE" id="PS50075"/>
    </source>
</evidence>
<dbReference type="SMART" id="SM00825">
    <property type="entry name" value="PKS_KS"/>
    <property type="match status" value="4"/>
</dbReference>
<dbReference type="InterPro" id="IPR020807">
    <property type="entry name" value="PKS_DH"/>
</dbReference>
<dbReference type="InterPro" id="IPR049551">
    <property type="entry name" value="PKS_DH_C"/>
</dbReference>
<evidence type="ECO:0000256" key="2">
    <source>
        <dbReference type="ARBA" id="ARBA00004792"/>
    </source>
</evidence>
<feature type="domain" description="Ketosynthase family 3 (KS3)" evidence="11">
    <location>
        <begin position="1561"/>
        <end position="1986"/>
    </location>
</feature>
<evidence type="ECO:0000313" key="13">
    <source>
        <dbReference type="EMBL" id="GGT54199.1"/>
    </source>
</evidence>
<feature type="active site" description="Proton acceptor; for dehydratase activity" evidence="9">
    <location>
        <position position="5803"/>
    </location>
</feature>
<keyword evidence="7" id="KW-0511">Multifunctional enzyme</keyword>
<dbReference type="GO" id="GO:0031177">
    <property type="term" value="F:phosphopantetheine binding"/>
    <property type="evidence" value="ECO:0007669"/>
    <property type="project" value="InterPro"/>
</dbReference>
<dbReference type="FunFam" id="1.10.1200.10:FF:000007">
    <property type="entry name" value="Probable polyketide synthase pks17"/>
    <property type="match status" value="4"/>
</dbReference>
<dbReference type="PANTHER" id="PTHR43775">
    <property type="entry name" value="FATTY ACID SYNTHASE"/>
    <property type="match status" value="1"/>
</dbReference>
<comment type="pathway">
    <text evidence="2">Antibiotic biosynthesis.</text>
</comment>
<dbReference type="PROSITE" id="PS00606">
    <property type="entry name" value="KS3_1"/>
    <property type="match status" value="4"/>
</dbReference>
<dbReference type="Pfam" id="PF18369">
    <property type="entry name" value="PKS_DE"/>
    <property type="match status" value="2"/>
</dbReference>
<dbReference type="CDD" id="cd08952">
    <property type="entry name" value="KR_1_SDR_x"/>
    <property type="match status" value="2"/>
</dbReference>
<dbReference type="CDD" id="cd00833">
    <property type="entry name" value="PKS"/>
    <property type="match status" value="4"/>
</dbReference>
<organism evidence="13 14">
    <name type="scientific">Streptomyces phaeofaciens</name>
    <dbReference type="NCBI Taxonomy" id="68254"/>
    <lineage>
        <taxon>Bacteria</taxon>
        <taxon>Bacillati</taxon>
        <taxon>Actinomycetota</taxon>
        <taxon>Actinomycetes</taxon>
        <taxon>Kitasatosporales</taxon>
        <taxon>Streptomycetaceae</taxon>
        <taxon>Streptomyces</taxon>
    </lineage>
</organism>
<dbReference type="InterPro" id="IPR049552">
    <property type="entry name" value="PKS_DH_N"/>
</dbReference>
<feature type="region of interest" description="N-terminal hotdog fold" evidence="9">
    <location>
        <begin position="5771"/>
        <end position="5901"/>
    </location>
</feature>
<dbReference type="InterPro" id="IPR014031">
    <property type="entry name" value="Ketoacyl_synth_C"/>
</dbReference>
<feature type="active site" description="Proton donor; for dehydratase activity" evidence="9">
    <location>
        <position position="5975"/>
    </location>
</feature>
<dbReference type="PANTHER" id="PTHR43775:SF51">
    <property type="entry name" value="INACTIVE PHENOLPHTHIOCEROL SYNTHESIS POLYKETIDE SYNTHASE TYPE I PKS1-RELATED"/>
    <property type="match status" value="1"/>
</dbReference>
<dbReference type="CDD" id="cd08956">
    <property type="entry name" value="KR_3_FAS_SDR_x"/>
    <property type="match status" value="2"/>
</dbReference>
<dbReference type="InterPro" id="IPR016039">
    <property type="entry name" value="Thiolase-like"/>
</dbReference>
<dbReference type="InterPro" id="IPR020841">
    <property type="entry name" value="PKS_Beta-ketoAc_synthase_dom"/>
</dbReference>
<dbReference type="Gene3D" id="3.40.366.10">
    <property type="entry name" value="Malonyl-Coenzyme A Acyl Carrier Protein, domain 2"/>
    <property type="match status" value="4"/>
</dbReference>
<feature type="domain" description="Carrier" evidence="10">
    <location>
        <begin position="2997"/>
        <end position="3072"/>
    </location>
</feature>
<feature type="domain" description="Ketosynthase family 3 (KS3)" evidence="11">
    <location>
        <begin position="33"/>
        <end position="459"/>
    </location>
</feature>
<dbReference type="InterPro" id="IPR014043">
    <property type="entry name" value="Acyl_transferase_dom"/>
</dbReference>
<evidence type="ECO:0000256" key="6">
    <source>
        <dbReference type="ARBA" id="ARBA00023194"/>
    </source>
</evidence>
<dbReference type="Pfam" id="PF00109">
    <property type="entry name" value="ketoacyl-synt"/>
    <property type="match status" value="4"/>
</dbReference>
<dbReference type="InterPro" id="IPR036291">
    <property type="entry name" value="NAD(P)-bd_dom_sf"/>
</dbReference>
<keyword evidence="4" id="KW-0597">Phosphoprotein</keyword>
<dbReference type="SUPFAM" id="SSF101173">
    <property type="entry name" value="Docking domain B of the erythromycin polyketide synthase (DEBS)"/>
    <property type="match status" value="1"/>
</dbReference>
<feature type="active site" description="Proton acceptor; for dehydratase activity" evidence="9">
    <location>
        <position position="4016"/>
    </location>
</feature>
<feature type="domain" description="Carrier" evidence="10">
    <location>
        <begin position="6552"/>
        <end position="6627"/>
    </location>
</feature>
<name>A0A918LU71_9ACTN</name>
<dbReference type="Pfam" id="PF02801">
    <property type="entry name" value="Ketoacyl-synt_C"/>
    <property type="match status" value="4"/>
</dbReference>
<feature type="domain" description="Carrier" evidence="10">
    <location>
        <begin position="4764"/>
        <end position="4839"/>
    </location>
</feature>
<dbReference type="PROSITE" id="PS50075">
    <property type="entry name" value="CARRIER"/>
    <property type="match status" value="4"/>
</dbReference>
<accession>A0A918LU71</accession>
<dbReference type="Pfam" id="PF08659">
    <property type="entry name" value="KR"/>
    <property type="match status" value="4"/>
</dbReference>
<dbReference type="InterPro" id="IPR009081">
    <property type="entry name" value="PP-bd_ACP"/>
</dbReference>
<protein>
    <recommendedName>
        <fullName evidence="15">Polyketide synthase</fullName>
    </recommendedName>
</protein>
<dbReference type="SUPFAM" id="SSF52151">
    <property type="entry name" value="FabD/lysophospholipase-like"/>
    <property type="match status" value="4"/>
</dbReference>
<feature type="domain" description="PKS/mFAS DH" evidence="12">
    <location>
        <begin position="3984"/>
        <end position="4257"/>
    </location>
</feature>
<evidence type="ECO:0000256" key="1">
    <source>
        <dbReference type="ARBA" id="ARBA00001957"/>
    </source>
</evidence>
<dbReference type="InterPro" id="IPR036299">
    <property type="entry name" value="Polyketide_synth_docking_sf"/>
</dbReference>
<dbReference type="SMART" id="SM00822">
    <property type="entry name" value="PKS_KR"/>
    <property type="match status" value="4"/>
</dbReference>
<feature type="domain" description="Ketosynthase family 3 (KS3)" evidence="11">
    <location>
        <begin position="3091"/>
        <end position="3517"/>
    </location>
</feature>
<keyword evidence="3" id="KW-0596">Phosphopantetheine</keyword>
<evidence type="ECO:0000256" key="5">
    <source>
        <dbReference type="ARBA" id="ARBA00022679"/>
    </source>
</evidence>
<dbReference type="GO" id="GO:0004312">
    <property type="term" value="F:fatty acid synthase activity"/>
    <property type="evidence" value="ECO:0007669"/>
    <property type="project" value="TreeGrafter"/>
</dbReference>
<dbReference type="InterPro" id="IPR042104">
    <property type="entry name" value="PKS_dehydratase_sf"/>
</dbReference>
<dbReference type="InterPro" id="IPR013968">
    <property type="entry name" value="PKS_KR"/>
</dbReference>
<feature type="domain" description="Carrier" evidence="10">
    <location>
        <begin position="1464"/>
        <end position="1539"/>
    </location>
</feature>
<dbReference type="Pfam" id="PF21089">
    <property type="entry name" value="PKS_DH_N"/>
    <property type="match status" value="2"/>
</dbReference>
<dbReference type="Pfam" id="PF08990">
    <property type="entry name" value="Docking"/>
    <property type="match status" value="1"/>
</dbReference>
<evidence type="ECO:0000313" key="14">
    <source>
        <dbReference type="Proteomes" id="UP000646776"/>
    </source>
</evidence>
<dbReference type="Gene3D" id="6.10.140.1830">
    <property type="match status" value="2"/>
</dbReference>
<dbReference type="GO" id="GO:0004315">
    <property type="term" value="F:3-oxoacyl-[acyl-carrier-protein] synthase activity"/>
    <property type="evidence" value="ECO:0007669"/>
    <property type="project" value="InterPro"/>
</dbReference>
<dbReference type="InterPro" id="IPR041618">
    <property type="entry name" value="PKS_DE"/>
</dbReference>
<dbReference type="SUPFAM" id="SSF47336">
    <property type="entry name" value="ACP-like"/>
    <property type="match status" value="4"/>
</dbReference>
<keyword evidence="8" id="KW-0012">Acyltransferase</keyword>
<dbReference type="InterPro" id="IPR057326">
    <property type="entry name" value="KR_dom"/>
</dbReference>
<dbReference type="InterPro" id="IPR036736">
    <property type="entry name" value="ACP-like_sf"/>
</dbReference>
<dbReference type="InterPro" id="IPR015083">
    <property type="entry name" value="NorB/c/GfsB-D-like_docking"/>
</dbReference>
<keyword evidence="14" id="KW-1185">Reference proteome</keyword>
<dbReference type="InterPro" id="IPR006162">
    <property type="entry name" value="Ppantetheine_attach_site"/>
</dbReference>
<feature type="domain" description="PKS/mFAS DH" evidence="12">
    <location>
        <begin position="5771"/>
        <end position="6053"/>
    </location>
</feature>
<dbReference type="InterPro" id="IPR016035">
    <property type="entry name" value="Acyl_Trfase/lysoPLipase"/>
</dbReference>
<dbReference type="GO" id="GO:0006633">
    <property type="term" value="P:fatty acid biosynthetic process"/>
    <property type="evidence" value="ECO:0007669"/>
    <property type="project" value="InterPro"/>
</dbReference>
<dbReference type="SUPFAM" id="SSF51735">
    <property type="entry name" value="NAD(P)-binding Rossmann-fold domains"/>
    <property type="match status" value="8"/>
</dbReference>
<comment type="cofactor">
    <cofactor evidence="1">
        <name>pantetheine 4'-phosphate</name>
        <dbReference type="ChEBI" id="CHEBI:47942"/>
    </cofactor>
</comment>
<evidence type="ECO:0000256" key="3">
    <source>
        <dbReference type="ARBA" id="ARBA00022450"/>
    </source>
</evidence>
<evidence type="ECO:0000256" key="7">
    <source>
        <dbReference type="ARBA" id="ARBA00023268"/>
    </source>
</evidence>
<dbReference type="Gene3D" id="3.30.70.3290">
    <property type="match status" value="4"/>
</dbReference>
<proteinExistence type="predicted"/>
<dbReference type="FunFam" id="3.40.366.10:FF:000002">
    <property type="entry name" value="Probable polyketide synthase 2"/>
    <property type="match status" value="4"/>
</dbReference>
<evidence type="ECO:0000259" key="12">
    <source>
        <dbReference type="PROSITE" id="PS52019"/>
    </source>
</evidence>
<evidence type="ECO:0000256" key="4">
    <source>
        <dbReference type="ARBA" id="ARBA00022553"/>
    </source>
</evidence>
<dbReference type="SMART" id="SM00827">
    <property type="entry name" value="PKS_AT"/>
    <property type="match status" value="4"/>
</dbReference>
<dbReference type="InterPro" id="IPR050091">
    <property type="entry name" value="PKS_NRPS_Biosynth_Enz"/>
</dbReference>
<dbReference type="Pfam" id="PF14765">
    <property type="entry name" value="PS-DH"/>
    <property type="match status" value="2"/>
</dbReference>
<reference evidence="13" key="1">
    <citation type="journal article" date="2014" name="Int. J. Syst. Evol. Microbiol.">
        <title>Complete genome sequence of Corynebacterium casei LMG S-19264T (=DSM 44701T), isolated from a smear-ripened cheese.</title>
        <authorList>
            <consortium name="US DOE Joint Genome Institute (JGI-PGF)"/>
            <person name="Walter F."/>
            <person name="Albersmeier A."/>
            <person name="Kalinowski J."/>
            <person name="Ruckert C."/>
        </authorList>
    </citation>
    <scope>NUCLEOTIDE SEQUENCE</scope>
    <source>
        <strain evidence="13">JCM 4125</strain>
    </source>
</reference>
<dbReference type="FunFam" id="3.40.47.10:FF:000019">
    <property type="entry name" value="Polyketide synthase type I"/>
    <property type="match status" value="4"/>
</dbReference>
<dbReference type="InterPro" id="IPR020806">
    <property type="entry name" value="PKS_PP-bd"/>
</dbReference>
<feature type="domain" description="Ketosynthase family 3 (KS3)" evidence="11">
    <location>
        <begin position="4858"/>
        <end position="5286"/>
    </location>
</feature>
<evidence type="ECO:0000256" key="8">
    <source>
        <dbReference type="ARBA" id="ARBA00023315"/>
    </source>
</evidence>
<dbReference type="PROSITE" id="PS52004">
    <property type="entry name" value="KS3_2"/>
    <property type="match status" value="4"/>
</dbReference>
<dbReference type="InterPro" id="IPR016036">
    <property type="entry name" value="Malonyl_transacylase_ACP-bd"/>
</dbReference>
<dbReference type="InterPro" id="IPR032821">
    <property type="entry name" value="PKS_assoc"/>
</dbReference>
<dbReference type="SMART" id="SM00826">
    <property type="entry name" value="PKS_DH"/>
    <property type="match status" value="2"/>
</dbReference>